<evidence type="ECO:0000313" key="2">
    <source>
        <dbReference type="EMBL" id="NMC62666.1"/>
    </source>
</evidence>
<organism evidence="2 3">
    <name type="scientific">SAR324 cluster bacterium</name>
    <dbReference type="NCBI Taxonomy" id="2024889"/>
    <lineage>
        <taxon>Bacteria</taxon>
        <taxon>Deltaproteobacteria</taxon>
        <taxon>SAR324 cluster</taxon>
    </lineage>
</organism>
<sequence>EKGNCAQATSNNSLRIIHGGFRYLQNLDIPRVVESCRDQQELLRKYPDFVQPLPSIMPLKAFGLKSRFPIMAAGLFYKSIVRLVCGLPVEVGYKDYSFVEKEIPILKGQAPHGVLYWTDAIMPCPLAFAEALLKEIEDSQAAAKLIENCTVQGVNPCGDFFDVEGFIDKERHVWRSRAVINTLGPWLKGKWRNELFPSSKWCKAFNVILKRSLDDHYAIGFHGDRRLYFVVPRNGVSVLGTEYIPFEGNPDEHEILDAEVMAFIESFNKTFPPAKLSLKDIDDVESGVLPMKRLTSEYPKLFGMEKIKQDEAYVEVLSTKYTTFQSQARKALDRIEACLSSNANE</sequence>
<comment type="caution">
    <text evidence="2">The sequence shown here is derived from an EMBL/GenBank/DDBJ whole genome shotgun (WGS) entry which is preliminary data.</text>
</comment>
<dbReference type="InterPro" id="IPR006076">
    <property type="entry name" value="FAD-dep_OxRdtase"/>
</dbReference>
<dbReference type="Pfam" id="PF01266">
    <property type="entry name" value="DAO"/>
    <property type="match status" value="1"/>
</dbReference>
<dbReference type="InterPro" id="IPR036188">
    <property type="entry name" value="FAD/NAD-bd_sf"/>
</dbReference>
<accession>A0A7X9FRS0</accession>
<evidence type="ECO:0000259" key="1">
    <source>
        <dbReference type="Pfam" id="PF01266"/>
    </source>
</evidence>
<dbReference type="AlphaFoldDB" id="A0A7X9FRS0"/>
<dbReference type="Gene3D" id="3.30.9.10">
    <property type="entry name" value="D-Amino Acid Oxidase, subunit A, domain 2"/>
    <property type="match status" value="1"/>
</dbReference>
<feature type="domain" description="FAD dependent oxidoreductase" evidence="1">
    <location>
        <begin position="1"/>
        <end position="291"/>
    </location>
</feature>
<name>A0A7X9FRS0_9DELT</name>
<feature type="non-terminal residue" evidence="2">
    <location>
        <position position="1"/>
    </location>
</feature>
<dbReference type="SUPFAM" id="SSF51905">
    <property type="entry name" value="FAD/NAD(P)-binding domain"/>
    <property type="match status" value="1"/>
</dbReference>
<gene>
    <name evidence="2" type="ORF">GYA55_05790</name>
</gene>
<protein>
    <submittedName>
        <fullName evidence="2">FAD-dependent oxidoreductase</fullName>
    </submittedName>
</protein>
<dbReference type="EMBL" id="JAAZON010000246">
    <property type="protein sequence ID" value="NMC62666.1"/>
    <property type="molecule type" value="Genomic_DNA"/>
</dbReference>
<dbReference type="Proteomes" id="UP000524246">
    <property type="component" value="Unassembled WGS sequence"/>
</dbReference>
<dbReference type="Gene3D" id="3.50.50.60">
    <property type="entry name" value="FAD/NAD(P)-binding domain"/>
    <property type="match status" value="1"/>
</dbReference>
<evidence type="ECO:0000313" key="3">
    <source>
        <dbReference type="Proteomes" id="UP000524246"/>
    </source>
</evidence>
<proteinExistence type="predicted"/>
<reference evidence="2 3" key="1">
    <citation type="journal article" date="2020" name="Biotechnol. Biofuels">
        <title>New insights from the biogas microbiome by comprehensive genome-resolved metagenomics of nearly 1600 species originating from multiple anaerobic digesters.</title>
        <authorList>
            <person name="Campanaro S."/>
            <person name="Treu L."/>
            <person name="Rodriguez-R L.M."/>
            <person name="Kovalovszki A."/>
            <person name="Ziels R.M."/>
            <person name="Maus I."/>
            <person name="Zhu X."/>
            <person name="Kougias P.G."/>
            <person name="Basile A."/>
            <person name="Luo G."/>
            <person name="Schluter A."/>
            <person name="Konstantinidis K.T."/>
            <person name="Angelidaki I."/>
        </authorList>
    </citation>
    <scope>NUCLEOTIDE SEQUENCE [LARGE SCALE GENOMIC DNA]</scope>
    <source>
        <strain evidence="2">AS27yjCOA_65</strain>
    </source>
</reference>